<dbReference type="OrthoDB" id="6284632at2759"/>
<dbReference type="EMBL" id="UYRU01086654">
    <property type="protein sequence ID" value="VDN35222.1"/>
    <property type="molecule type" value="Genomic_DNA"/>
</dbReference>
<dbReference type="CDD" id="cd11558">
    <property type="entry name" value="W2_eIF2B_epsilon"/>
    <property type="match status" value="1"/>
</dbReference>
<dbReference type="Gene3D" id="1.25.40.180">
    <property type="match status" value="1"/>
</dbReference>
<dbReference type="GO" id="GO:0005851">
    <property type="term" value="C:eukaryotic translation initiation factor 2B complex"/>
    <property type="evidence" value="ECO:0007669"/>
    <property type="project" value="TreeGrafter"/>
</dbReference>
<dbReference type="PANTHER" id="PTHR45887">
    <property type="entry name" value="TRANSLATION INITIATION FACTOR EIF-2B SUBUNIT EPSILON"/>
    <property type="match status" value="1"/>
</dbReference>
<evidence type="ECO:0000313" key="3">
    <source>
        <dbReference type="Proteomes" id="UP000281553"/>
    </source>
</evidence>
<protein>
    <recommendedName>
        <fullName evidence="1">W2 domain-containing protein</fullName>
    </recommendedName>
</protein>
<proteinExistence type="predicted"/>
<name>A0A3P7QTQ9_DIBLA</name>
<dbReference type="InterPro" id="IPR044123">
    <property type="entry name" value="W2_eIF2B_epsilon"/>
</dbReference>
<evidence type="ECO:0000259" key="1">
    <source>
        <dbReference type="PROSITE" id="PS51363"/>
    </source>
</evidence>
<dbReference type="SMART" id="SM00515">
    <property type="entry name" value="eIF5C"/>
    <property type="match status" value="1"/>
</dbReference>
<dbReference type="InterPro" id="IPR051956">
    <property type="entry name" value="eIF2B_epsilon"/>
</dbReference>
<gene>
    <name evidence="2" type="ORF">DILT_LOCUS16719</name>
</gene>
<dbReference type="SUPFAM" id="SSF48371">
    <property type="entry name" value="ARM repeat"/>
    <property type="match status" value="1"/>
</dbReference>
<dbReference type="Pfam" id="PF02020">
    <property type="entry name" value="W2"/>
    <property type="match status" value="1"/>
</dbReference>
<dbReference type="AlphaFoldDB" id="A0A3P7QTQ9"/>
<dbReference type="InterPro" id="IPR003307">
    <property type="entry name" value="W2_domain"/>
</dbReference>
<dbReference type="GO" id="GO:0031369">
    <property type="term" value="F:translation initiation factor binding"/>
    <property type="evidence" value="ECO:0007669"/>
    <property type="project" value="InterPro"/>
</dbReference>
<sequence>MRGSGVGVCIGPNVTLPSECVLVPPGPNEVILPPEVCGSKGWATYYQPSHNKLPISSDGEDLSSSSDDESFDETEVVLWRTGWRSPLLDLAANQVKAKETTEPREQIKEFALSFKHVLGQFREVLEKYLTSSGTGSQFCLQAIEDHACYNQIVLDASQWLIHALYDADLVSEETIQWWVKESPMLADEDLTEKTAALRENIAPFLKWLEEAEEEDEDDED</sequence>
<dbReference type="Proteomes" id="UP000281553">
    <property type="component" value="Unassembled WGS sequence"/>
</dbReference>
<accession>A0A3P7QTQ9</accession>
<dbReference type="PROSITE" id="PS51363">
    <property type="entry name" value="W2"/>
    <property type="match status" value="1"/>
</dbReference>
<dbReference type="GO" id="GO:0003743">
    <property type="term" value="F:translation initiation factor activity"/>
    <property type="evidence" value="ECO:0007669"/>
    <property type="project" value="TreeGrafter"/>
</dbReference>
<feature type="domain" description="W2" evidence="1">
    <location>
        <begin position="64"/>
        <end position="218"/>
    </location>
</feature>
<organism evidence="2 3">
    <name type="scientific">Dibothriocephalus latus</name>
    <name type="common">Fish tapeworm</name>
    <name type="synonym">Diphyllobothrium latum</name>
    <dbReference type="NCBI Taxonomy" id="60516"/>
    <lineage>
        <taxon>Eukaryota</taxon>
        <taxon>Metazoa</taxon>
        <taxon>Spiralia</taxon>
        <taxon>Lophotrochozoa</taxon>
        <taxon>Platyhelminthes</taxon>
        <taxon>Cestoda</taxon>
        <taxon>Eucestoda</taxon>
        <taxon>Diphyllobothriidea</taxon>
        <taxon>Diphyllobothriidae</taxon>
        <taxon>Dibothriocephalus</taxon>
    </lineage>
</organism>
<keyword evidence="3" id="KW-1185">Reference proteome</keyword>
<dbReference type="GO" id="GO:0005085">
    <property type="term" value="F:guanyl-nucleotide exchange factor activity"/>
    <property type="evidence" value="ECO:0007669"/>
    <property type="project" value="InterPro"/>
</dbReference>
<evidence type="ECO:0000313" key="2">
    <source>
        <dbReference type="EMBL" id="VDN35222.1"/>
    </source>
</evidence>
<reference evidence="2 3" key="1">
    <citation type="submission" date="2018-11" db="EMBL/GenBank/DDBJ databases">
        <authorList>
            <consortium name="Pathogen Informatics"/>
        </authorList>
    </citation>
    <scope>NUCLEOTIDE SEQUENCE [LARGE SCALE GENOMIC DNA]</scope>
</reference>
<dbReference type="PANTHER" id="PTHR45887:SF1">
    <property type="entry name" value="TRANSLATION INITIATION FACTOR EIF-2B SUBUNIT EPSILON"/>
    <property type="match status" value="1"/>
</dbReference>
<dbReference type="InterPro" id="IPR016024">
    <property type="entry name" value="ARM-type_fold"/>
</dbReference>